<gene>
    <name evidence="1" type="ORF">BAL341_393</name>
</gene>
<dbReference type="EMBL" id="CAAJGR010000049">
    <property type="protein sequence ID" value="VHO01810.1"/>
    <property type="molecule type" value="Genomic_DNA"/>
</dbReference>
<name>A0A486XJF4_9GAMM</name>
<reference evidence="1" key="1">
    <citation type="submission" date="2019-04" db="EMBL/GenBank/DDBJ databases">
        <authorList>
            <person name="Brambilla D."/>
        </authorList>
    </citation>
    <scope>NUCLEOTIDE SEQUENCE</scope>
    <source>
        <strain evidence="1">BAL1</strain>
    </source>
</reference>
<dbReference type="AlphaFoldDB" id="A0A486XJF4"/>
<evidence type="ECO:0000313" key="1">
    <source>
        <dbReference type="EMBL" id="VHO01810.1"/>
    </source>
</evidence>
<sequence length="133" mass="14819">MPVIFTIKNMKLKSPPYLCELNSGKFHYRLVKQANTMSDITQLLQQVAAQLQQEGKTPSLALFRSRLAGQVAPQQLFAAYQQWRSHPVYADIASLATTLPNPPAADSREDATLTAQLARIEAKLDLLLQKLDV</sequence>
<accession>A0A486XJF4</accession>
<protein>
    <submittedName>
        <fullName evidence="1">Uncharacterized protein</fullName>
    </submittedName>
</protein>
<organism evidence="1">
    <name type="scientific">Rheinheimera sp. BAL341</name>
    <dbReference type="NCBI Taxonomy" id="1708203"/>
    <lineage>
        <taxon>Bacteria</taxon>
        <taxon>Pseudomonadati</taxon>
        <taxon>Pseudomonadota</taxon>
        <taxon>Gammaproteobacteria</taxon>
        <taxon>Chromatiales</taxon>
        <taxon>Chromatiaceae</taxon>
        <taxon>Rheinheimera</taxon>
    </lineage>
</organism>
<proteinExistence type="predicted"/>